<dbReference type="Proteomes" id="UP000297716">
    <property type="component" value="Unassembled WGS sequence"/>
</dbReference>
<evidence type="ECO:0000256" key="4">
    <source>
        <dbReference type="ARBA" id="ARBA00023136"/>
    </source>
</evidence>
<evidence type="ECO:0000256" key="3">
    <source>
        <dbReference type="ARBA" id="ARBA00022989"/>
    </source>
</evidence>
<evidence type="ECO:0000313" key="8">
    <source>
        <dbReference type="Proteomes" id="UP000297716"/>
    </source>
</evidence>
<name>A0A4Z0YJ66_9PEZI</name>
<evidence type="ECO:0000256" key="1">
    <source>
        <dbReference type="ARBA" id="ARBA00004167"/>
    </source>
</evidence>
<feature type="compositionally biased region" description="Polar residues" evidence="5">
    <location>
        <begin position="241"/>
        <end position="252"/>
    </location>
</feature>
<reference evidence="7 8" key="1">
    <citation type="submission" date="2019-03" db="EMBL/GenBank/DDBJ databases">
        <title>Draft genome sequence of Xylaria hypoxylon DSM 108379, a ubiquitous saprotrophic-parasitic fungi on hardwood.</title>
        <authorList>
            <person name="Buettner E."/>
            <person name="Leonhardt S."/>
            <person name="Gebauer A.M."/>
            <person name="Liers C."/>
            <person name="Hofrichter M."/>
            <person name="Kellner H."/>
        </authorList>
    </citation>
    <scope>NUCLEOTIDE SEQUENCE [LARGE SCALE GENOMIC DNA]</scope>
    <source>
        <strain evidence="7 8">DSM 108379</strain>
    </source>
</reference>
<feature type="compositionally biased region" description="Polar residues" evidence="5">
    <location>
        <begin position="375"/>
        <end position="388"/>
    </location>
</feature>
<evidence type="ECO:0008006" key="9">
    <source>
        <dbReference type="Google" id="ProtNLM"/>
    </source>
</evidence>
<dbReference type="GO" id="GO:0016020">
    <property type="term" value="C:membrane"/>
    <property type="evidence" value="ECO:0007669"/>
    <property type="project" value="UniProtKB-SubCell"/>
</dbReference>
<feature type="compositionally biased region" description="Basic and acidic residues" evidence="5">
    <location>
        <begin position="312"/>
        <end position="327"/>
    </location>
</feature>
<dbReference type="AlphaFoldDB" id="A0A4Z0YJ66"/>
<dbReference type="STRING" id="37992.A0A4Z0YJ66"/>
<evidence type="ECO:0000313" key="7">
    <source>
        <dbReference type="EMBL" id="TGJ80138.1"/>
    </source>
</evidence>
<accession>A0A4Z0YJ66</accession>
<dbReference type="GO" id="GO:0071944">
    <property type="term" value="C:cell periphery"/>
    <property type="evidence" value="ECO:0007669"/>
    <property type="project" value="UniProtKB-ARBA"/>
</dbReference>
<evidence type="ECO:0000256" key="5">
    <source>
        <dbReference type="SAM" id="MobiDB-lite"/>
    </source>
</evidence>
<keyword evidence="4 6" id="KW-0472">Membrane</keyword>
<feature type="region of interest" description="Disordered" evidence="5">
    <location>
        <begin position="306"/>
        <end position="388"/>
    </location>
</feature>
<feature type="transmembrane region" description="Helical" evidence="6">
    <location>
        <begin position="154"/>
        <end position="177"/>
    </location>
</feature>
<protein>
    <recommendedName>
        <fullName evidence="9">Mid2 domain-containing protein</fullName>
    </recommendedName>
</protein>
<feature type="region of interest" description="Disordered" evidence="5">
    <location>
        <begin position="88"/>
        <end position="149"/>
    </location>
</feature>
<keyword evidence="3 6" id="KW-1133">Transmembrane helix</keyword>
<sequence>MFAWIALRAGCGQLGGGLLPEWGRMYNRGADVCFKNNFEGGYFQYGCGTASQLATTVQTSANGATAALSIETVDVSLTKSPSTLATPTTIGSFASTDTTRVSQTSSQSTSATSSTTHSRSSSSSSTDTPSSTTTLAAPTTTEGPASAKDTRTGVIIGGVVGGAAAALSLVALIFFCLRRRNRNQRIGPGPTPTAPPTTQYMSPMQSHGAAFAPLPSWNDEEGDHAHPHPPQPYGPLEPMRSASSPNYRGNSNPHPPGLYGPLGSTLSAPAPANLGATAHGYSQPVRYNPGHMPAGMAQPKGTLTPVVEEEQSLDREESQGREIDDFSRAYSSAGIGQHSDEDIEEDRTPLRTNTHNAQEEGDSVSGRSAAPRPLWQQNRQQSRNLMWM</sequence>
<feature type="compositionally biased region" description="Low complexity" evidence="5">
    <location>
        <begin position="95"/>
        <end position="141"/>
    </location>
</feature>
<comment type="caution">
    <text evidence="7">The sequence shown here is derived from an EMBL/GenBank/DDBJ whole genome shotgun (WGS) entry which is preliminary data.</text>
</comment>
<dbReference type="InterPro" id="IPR051694">
    <property type="entry name" value="Immunoregulatory_rcpt-like"/>
</dbReference>
<proteinExistence type="predicted"/>
<dbReference type="OrthoDB" id="5386093at2759"/>
<dbReference type="EMBL" id="SKBN01000239">
    <property type="protein sequence ID" value="TGJ80138.1"/>
    <property type="molecule type" value="Genomic_DNA"/>
</dbReference>
<keyword evidence="8" id="KW-1185">Reference proteome</keyword>
<feature type="region of interest" description="Disordered" evidence="5">
    <location>
        <begin position="183"/>
        <end position="264"/>
    </location>
</feature>
<comment type="subcellular location">
    <subcellularLocation>
        <location evidence="1">Membrane</location>
        <topology evidence="1">Single-pass membrane protein</topology>
    </subcellularLocation>
</comment>
<evidence type="ECO:0000256" key="6">
    <source>
        <dbReference type="SAM" id="Phobius"/>
    </source>
</evidence>
<gene>
    <name evidence="7" type="ORF">E0Z10_g8622</name>
</gene>
<keyword evidence="2 6" id="KW-0812">Transmembrane</keyword>
<organism evidence="7 8">
    <name type="scientific">Xylaria hypoxylon</name>
    <dbReference type="NCBI Taxonomy" id="37992"/>
    <lineage>
        <taxon>Eukaryota</taxon>
        <taxon>Fungi</taxon>
        <taxon>Dikarya</taxon>
        <taxon>Ascomycota</taxon>
        <taxon>Pezizomycotina</taxon>
        <taxon>Sordariomycetes</taxon>
        <taxon>Xylariomycetidae</taxon>
        <taxon>Xylariales</taxon>
        <taxon>Xylariaceae</taxon>
        <taxon>Xylaria</taxon>
    </lineage>
</organism>
<dbReference type="PANTHER" id="PTHR15549">
    <property type="entry name" value="PAIRED IMMUNOGLOBULIN-LIKE TYPE 2 RECEPTOR"/>
    <property type="match status" value="1"/>
</dbReference>
<evidence type="ECO:0000256" key="2">
    <source>
        <dbReference type="ARBA" id="ARBA00022692"/>
    </source>
</evidence>